<evidence type="ECO:0000313" key="1">
    <source>
        <dbReference type="EMBL" id="EEP20905.1"/>
    </source>
</evidence>
<protein>
    <submittedName>
        <fullName evidence="1">Uncharacterized protein</fullName>
    </submittedName>
</protein>
<evidence type="ECO:0000313" key="2">
    <source>
        <dbReference type="Proteomes" id="UP000006408"/>
    </source>
</evidence>
<sequence>MRHVFFLLPALPPKRIGGGNLQLIERSVHYKRAFSKFTHIFELSICASCCYARFAAFPCHFRYDFLRISTHFQRKHTLFINKC</sequence>
<accession>C4FFR4</accession>
<dbReference type="HOGENOM" id="CLU_2535831_0_0_11"/>
<gene>
    <name evidence="1" type="ORF">BIFANG_03177</name>
</gene>
<dbReference type="AlphaFoldDB" id="C4FFR4"/>
<dbReference type="Proteomes" id="UP000006408">
    <property type="component" value="Unassembled WGS sequence"/>
</dbReference>
<name>C4FFR4_9BIFI</name>
<dbReference type="EMBL" id="ABYS02000008">
    <property type="protein sequence ID" value="EEP20905.1"/>
    <property type="molecule type" value="Genomic_DNA"/>
</dbReference>
<proteinExistence type="predicted"/>
<organism evidence="1 2">
    <name type="scientific">Bifidobacterium angulatum DSM 20098 = JCM 7096</name>
    <dbReference type="NCBI Taxonomy" id="518635"/>
    <lineage>
        <taxon>Bacteria</taxon>
        <taxon>Bacillati</taxon>
        <taxon>Actinomycetota</taxon>
        <taxon>Actinomycetes</taxon>
        <taxon>Bifidobacteriales</taxon>
        <taxon>Bifidobacteriaceae</taxon>
        <taxon>Bifidobacterium</taxon>
    </lineage>
</organism>
<dbReference type="PATRIC" id="fig|518635.7.peg.1073"/>
<reference evidence="1" key="1">
    <citation type="submission" date="2009-04" db="EMBL/GenBank/DDBJ databases">
        <authorList>
            <person name="Weinstock G."/>
            <person name="Sodergren E."/>
            <person name="Clifton S."/>
            <person name="Fulton L."/>
            <person name="Fulton B."/>
            <person name="Courtney L."/>
            <person name="Fronick C."/>
            <person name="Harrison M."/>
            <person name="Strong C."/>
            <person name="Farmer C."/>
            <person name="Delahaunty K."/>
            <person name="Markovic C."/>
            <person name="Hall O."/>
            <person name="Minx P."/>
            <person name="Tomlinson C."/>
            <person name="Mitreva M."/>
            <person name="Nelson J."/>
            <person name="Hou S."/>
            <person name="Wollam A."/>
            <person name="Pepin K.H."/>
            <person name="Johnson M."/>
            <person name="Bhonagiri V."/>
            <person name="Nash W.E."/>
            <person name="Warren W."/>
            <person name="Chinwalla A."/>
            <person name="Mardis E.R."/>
            <person name="Wilson R.K."/>
        </authorList>
    </citation>
    <scope>NUCLEOTIDE SEQUENCE [LARGE SCALE GENOMIC DNA]</scope>
    <source>
        <strain evidence="1">DSM 20098</strain>
    </source>
</reference>
<keyword evidence="2" id="KW-1185">Reference proteome</keyword>
<comment type="caution">
    <text evidence="1">The sequence shown here is derived from an EMBL/GenBank/DDBJ whole genome shotgun (WGS) entry which is preliminary data.</text>
</comment>